<evidence type="ECO:0000259" key="1">
    <source>
        <dbReference type="Pfam" id="PF13568"/>
    </source>
</evidence>
<evidence type="ECO:0000313" key="3">
    <source>
        <dbReference type="Proteomes" id="UP001403385"/>
    </source>
</evidence>
<sequence>MKYFYITIFLLTFLSTSLTGLAQVRIGYTFGLNQAKATIKDKASNTSVSLKSILGLRAGVSMQVPASESFSLITGVFLNQKGFEFTDTGSGEDVEIKIHYLSLPILAQIGMSFRKNPRLFIDAGPVISIAASGRVKVDGQKGDLDFNSDHEGSIKRLDLGFTFGAGVEIDPIKIRLSYEAGLANISNSTEASLRNRVFSLTLAYQIERAF</sequence>
<keyword evidence="3" id="KW-1185">Reference proteome</keyword>
<dbReference type="EMBL" id="JBDKWZ010000001">
    <property type="protein sequence ID" value="MEN7546431.1"/>
    <property type="molecule type" value="Genomic_DNA"/>
</dbReference>
<dbReference type="RefSeq" id="WP_346819218.1">
    <property type="nucleotide sequence ID" value="NZ_JBDKWZ010000001.1"/>
</dbReference>
<proteinExistence type="predicted"/>
<accession>A0AAW9S650</accession>
<evidence type="ECO:0000313" key="2">
    <source>
        <dbReference type="EMBL" id="MEN7546431.1"/>
    </source>
</evidence>
<dbReference type="AlphaFoldDB" id="A0AAW9S650"/>
<dbReference type="Pfam" id="PF13568">
    <property type="entry name" value="OMP_b-brl_2"/>
    <property type="match status" value="1"/>
</dbReference>
<organism evidence="2 3">
    <name type="scientific">Rapidithrix thailandica</name>
    <dbReference type="NCBI Taxonomy" id="413964"/>
    <lineage>
        <taxon>Bacteria</taxon>
        <taxon>Pseudomonadati</taxon>
        <taxon>Bacteroidota</taxon>
        <taxon>Cytophagia</taxon>
        <taxon>Cytophagales</taxon>
        <taxon>Flammeovirgaceae</taxon>
        <taxon>Rapidithrix</taxon>
    </lineage>
</organism>
<name>A0AAW9S650_9BACT</name>
<comment type="caution">
    <text evidence="2">The sequence shown here is derived from an EMBL/GenBank/DDBJ whole genome shotgun (WGS) entry which is preliminary data.</text>
</comment>
<feature type="domain" description="Outer membrane protein beta-barrel" evidence="1">
    <location>
        <begin position="24"/>
        <end position="186"/>
    </location>
</feature>
<protein>
    <submittedName>
        <fullName evidence="2">Porin family protein</fullName>
    </submittedName>
</protein>
<gene>
    <name evidence="2" type="ORF">AAG747_00840</name>
</gene>
<reference evidence="2 3" key="1">
    <citation type="submission" date="2024-04" db="EMBL/GenBank/DDBJ databases">
        <title>Novel genus in family Flammeovirgaceae.</title>
        <authorList>
            <person name="Nguyen T.H."/>
            <person name="Vuong T.Q."/>
            <person name="Le H."/>
            <person name="Kim S.-G."/>
        </authorList>
    </citation>
    <scope>NUCLEOTIDE SEQUENCE [LARGE SCALE GENOMIC DNA]</scope>
    <source>
        <strain evidence="2 3">JCM 23209</strain>
    </source>
</reference>
<dbReference type="Proteomes" id="UP001403385">
    <property type="component" value="Unassembled WGS sequence"/>
</dbReference>
<dbReference type="InterPro" id="IPR025665">
    <property type="entry name" value="Beta-barrel_OMP_2"/>
</dbReference>